<keyword evidence="1" id="KW-0245">EGF-like domain</keyword>
<comment type="caution">
    <text evidence="1">Lacks conserved residue(s) required for the propagation of feature annotation.</text>
</comment>
<proteinExistence type="predicted"/>
<evidence type="ECO:0000256" key="3">
    <source>
        <dbReference type="SAM" id="Phobius"/>
    </source>
</evidence>
<feature type="region of interest" description="Disordered" evidence="2">
    <location>
        <begin position="216"/>
        <end position="239"/>
    </location>
</feature>
<sequence>MADFRTCPDGHRCENGSTCKQDINNEGSYFCDCSKASSRYVGLYCEFLADVECKFPQETSDVWFCANKGVCALSTSNGSVEKGCTCPSEYEGEFCEFISGSVPETWPNGVKAQVRTKTGGGNGNNALEGVIIAAIVVIVLAVIGMLAFVVIRNRQSVNHDPSVTKEAMKSPKVDPSQALHIEADGSALRQIVQSMSSPTGSDLDFEAAHTNGIEISSQQSHNSVYEESVETPSAGGRII</sequence>
<dbReference type="EMBL" id="HBEF01006279">
    <property type="protein sequence ID" value="CAD8331788.1"/>
    <property type="molecule type" value="Transcribed_RNA"/>
</dbReference>
<evidence type="ECO:0000256" key="2">
    <source>
        <dbReference type="SAM" id="MobiDB-lite"/>
    </source>
</evidence>
<keyword evidence="3" id="KW-1133">Transmembrane helix</keyword>
<dbReference type="PROSITE" id="PS50026">
    <property type="entry name" value="EGF_3"/>
    <property type="match status" value="1"/>
</dbReference>
<keyword evidence="3" id="KW-0472">Membrane</keyword>
<gene>
    <name evidence="5" type="ORF">CAUS1442_LOCUS3886</name>
    <name evidence="6" type="ORF">CAUS1442_LOCUS3887</name>
</gene>
<dbReference type="Gene3D" id="2.10.25.10">
    <property type="entry name" value="Laminin"/>
    <property type="match status" value="2"/>
</dbReference>
<evidence type="ECO:0000256" key="1">
    <source>
        <dbReference type="PROSITE-ProRule" id="PRU00076"/>
    </source>
</evidence>
<dbReference type="AlphaFoldDB" id="A0A6T6FCZ8"/>
<dbReference type="SUPFAM" id="SSF57196">
    <property type="entry name" value="EGF/Laminin"/>
    <property type="match status" value="1"/>
</dbReference>
<feature type="compositionally biased region" description="Polar residues" evidence="2">
    <location>
        <begin position="216"/>
        <end position="225"/>
    </location>
</feature>
<name>A0A6T6FCZ8_9STRA</name>
<evidence type="ECO:0000259" key="4">
    <source>
        <dbReference type="PROSITE" id="PS50026"/>
    </source>
</evidence>
<feature type="transmembrane region" description="Helical" evidence="3">
    <location>
        <begin position="130"/>
        <end position="151"/>
    </location>
</feature>
<feature type="domain" description="EGF-like" evidence="4">
    <location>
        <begin position="3"/>
        <end position="46"/>
    </location>
</feature>
<reference evidence="5" key="1">
    <citation type="submission" date="2021-01" db="EMBL/GenBank/DDBJ databases">
        <authorList>
            <person name="Corre E."/>
            <person name="Pelletier E."/>
            <person name="Niang G."/>
            <person name="Scheremetjew M."/>
            <person name="Finn R."/>
            <person name="Kale V."/>
            <person name="Holt S."/>
            <person name="Cochrane G."/>
            <person name="Meng A."/>
            <person name="Brown T."/>
            <person name="Cohen L."/>
        </authorList>
    </citation>
    <scope>NUCLEOTIDE SEQUENCE</scope>
    <source>
        <strain evidence="5">CCMP3328</strain>
    </source>
</reference>
<dbReference type="PROSITE" id="PS00022">
    <property type="entry name" value="EGF_1"/>
    <property type="match status" value="1"/>
</dbReference>
<dbReference type="EMBL" id="HBEF01006278">
    <property type="protein sequence ID" value="CAD8331787.1"/>
    <property type="molecule type" value="Transcribed_RNA"/>
</dbReference>
<keyword evidence="3" id="KW-0812">Transmembrane</keyword>
<evidence type="ECO:0000313" key="6">
    <source>
        <dbReference type="EMBL" id="CAD8331788.1"/>
    </source>
</evidence>
<dbReference type="InterPro" id="IPR000742">
    <property type="entry name" value="EGF"/>
</dbReference>
<accession>A0A6T6FCZ8</accession>
<evidence type="ECO:0000313" key="5">
    <source>
        <dbReference type="EMBL" id="CAD8331787.1"/>
    </source>
</evidence>
<dbReference type="CDD" id="cd00054">
    <property type="entry name" value="EGF_CA"/>
    <property type="match status" value="1"/>
</dbReference>
<protein>
    <recommendedName>
        <fullName evidence="4">EGF-like domain-containing protein</fullName>
    </recommendedName>
</protein>
<organism evidence="5">
    <name type="scientific">Craspedostauros australis</name>
    <dbReference type="NCBI Taxonomy" id="1486917"/>
    <lineage>
        <taxon>Eukaryota</taxon>
        <taxon>Sar</taxon>
        <taxon>Stramenopiles</taxon>
        <taxon>Ochrophyta</taxon>
        <taxon>Bacillariophyta</taxon>
        <taxon>Bacillariophyceae</taxon>
        <taxon>Bacillariophycidae</taxon>
        <taxon>Naviculales</taxon>
        <taxon>Naviculaceae</taxon>
        <taxon>Craspedostauros</taxon>
    </lineage>
</organism>